<evidence type="ECO:0000256" key="5">
    <source>
        <dbReference type="PROSITE-ProRule" id="PRU00500"/>
    </source>
</evidence>
<gene>
    <name evidence="8" type="ORF">GCK32_018983</name>
</gene>
<dbReference type="PANTHER" id="PTHR12352:SF3">
    <property type="entry name" value="NIDOGEN-2"/>
    <property type="match status" value="1"/>
</dbReference>
<dbReference type="GO" id="GO:0007160">
    <property type="term" value="P:cell-matrix adhesion"/>
    <property type="evidence" value="ECO:0007669"/>
    <property type="project" value="TreeGrafter"/>
</dbReference>
<dbReference type="InterPro" id="IPR008197">
    <property type="entry name" value="WAP_dom"/>
</dbReference>
<dbReference type="PROSITE" id="PS51390">
    <property type="entry name" value="WAP"/>
    <property type="match status" value="1"/>
</dbReference>
<dbReference type="GO" id="GO:0005615">
    <property type="term" value="C:extracellular space"/>
    <property type="evidence" value="ECO:0007669"/>
    <property type="project" value="TreeGrafter"/>
</dbReference>
<evidence type="ECO:0000256" key="2">
    <source>
        <dbReference type="ARBA" id="ARBA00022525"/>
    </source>
</evidence>
<dbReference type="InterPro" id="IPR051950">
    <property type="entry name" value="Dev_reg/Prot_inhib"/>
</dbReference>
<dbReference type="Pfam" id="PF00086">
    <property type="entry name" value="Thyroglobulin_1"/>
    <property type="match status" value="2"/>
</dbReference>
<evidence type="ECO:0000259" key="6">
    <source>
        <dbReference type="PROSITE" id="PS51162"/>
    </source>
</evidence>
<evidence type="ECO:0000313" key="8">
    <source>
        <dbReference type="EMBL" id="KAK5966603.1"/>
    </source>
</evidence>
<comment type="caution">
    <text evidence="5">Lacks conserved residue(s) required for the propagation of feature annotation.</text>
</comment>
<proteinExistence type="predicted"/>
<evidence type="ECO:0000256" key="1">
    <source>
        <dbReference type="ARBA" id="ARBA00004613"/>
    </source>
</evidence>
<accession>A0AAN8IEM7</accession>
<reference evidence="8 9" key="1">
    <citation type="submission" date="2019-10" db="EMBL/GenBank/DDBJ databases">
        <title>Assembly and Annotation for the nematode Trichostrongylus colubriformis.</title>
        <authorList>
            <person name="Martin J."/>
        </authorList>
    </citation>
    <scope>NUCLEOTIDE SEQUENCE [LARGE SCALE GENOMIC DNA]</scope>
    <source>
        <strain evidence="8">G859</strain>
        <tissue evidence="8">Whole worm</tissue>
    </source>
</reference>
<dbReference type="SMART" id="SM00217">
    <property type="entry name" value="WAP"/>
    <property type="match status" value="1"/>
</dbReference>
<evidence type="ECO:0000313" key="9">
    <source>
        <dbReference type="Proteomes" id="UP001331761"/>
    </source>
</evidence>
<dbReference type="InterPro" id="IPR000716">
    <property type="entry name" value="Thyroglobulin_1"/>
</dbReference>
<feature type="domain" description="WAP" evidence="7">
    <location>
        <begin position="2"/>
        <end position="53"/>
    </location>
</feature>
<sequence>MLSSIVADCPSSVERSLVEKFTNCTSSCESDDDCVGMKRCCRVGCSTQCLYPMRTTPCFHMALTAELYELRKIQRCDRGGKFEKMQCDDNGCFCVDIDSGDEISGTRTTGSIPNCTGQIRVFSDRSYCYEGFSKTNYKLKFQCDDNGCFCVDIDSGDEISGTRTTGSIPNCT</sequence>
<dbReference type="SUPFAM" id="SSF57610">
    <property type="entry name" value="Thyroglobulin type-1 domain"/>
    <property type="match status" value="2"/>
</dbReference>
<dbReference type="EMBL" id="WIXE01023334">
    <property type="protein sequence ID" value="KAK5966603.1"/>
    <property type="molecule type" value="Genomic_DNA"/>
</dbReference>
<dbReference type="CDD" id="cd00191">
    <property type="entry name" value="TY"/>
    <property type="match status" value="1"/>
</dbReference>
<dbReference type="Gene3D" id="4.10.800.10">
    <property type="entry name" value="Thyroglobulin type-1"/>
    <property type="match status" value="2"/>
</dbReference>
<dbReference type="Pfam" id="PF00095">
    <property type="entry name" value="WAP"/>
    <property type="match status" value="1"/>
</dbReference>
<protein>
    <recommendedName>
        <fullName evidence="10">Thyroglobulin type-1 domain-containing protein</fullName>
    </recommendedName>
</protein>
<organism evidence="8 9">
    <name type="scientific">Trichostrongylus colubriformis</name>
    <name type="common">Black scour worm</name>
    <dbReference type="NCBI Taxonomy" id="6319"/>
    <lineage>
        <taxon>Eukaryota</taxon>
        <taxon>Metazoa</taxon>
        <taxon>Ecdysozoa</taxon>
        <taxon>Nematoda</taxon>
        <taxon>Chromadorea</taxon>
        <taxon>Rhabditida</taxon>
        <taxon>Rhabditina</taxon>
        <taxon>Rhabditomorpha</taxon>
        <taxon>Strongyloidea</taxon>
        <taxon>Trichostrongylidae</taxon>
        <taxon>Trichostrongylus</taxon>
    </lineage>
</organism>
<dbReference type="SMART" id="SM00211">
    <property type="entry name" value="TY"/>
    <property type="match status" value="2"/>
</dbReference>
<dbReference type="InterPro" id="IPR036857">
    <property type="entry name" value="Thyroglobulin_1_sf"/>
</dbReference>
<dbReference type="GO" id="GO:0005604">
    <property type="term" value="C:basement membrane"/>
    <property type="evidence" value="ECO:0007669"/>
    <property type="project" value="TreeGrafter"/>
</dbReference>
<feature type="domain" description="Thyroglobulin type-1" evidence="6">
    <location>
        <begin position="25"/>
        <end position="115"/>
    </location>
</feature>
<evidence type="ECO:0000256" key="3">
    <source>
        <dbReference type="ARBA" id="ARBA00022737"/>
    </source>
</evidence>
<evidence type="ECO:0008006" key="10">
    <source>
        <dbReference type="Google" id="ProtNLM"/>
    </source>
</evidence>
<keyword evidence="3" id="KW-0677">Repeat</keyword>
<evidence type="ECO:0000256" key="4">
    <source>
        <dbReference type="ARBA" id="ARBA00023157"/>
    </source>
</evidence>
<comment type="caution">
    <text evidence="8">The sequence shown here is derived from an EMBL/GenBank/DDBJ whole genome shotgun (WGS) entry which is preliminary data.</text>
</comment>
<dbReference type="SUPFAM" id="SSF57256">
    <property type="entry name" value="Elafin-like"/>
    <property type="match status" value="1"/>
</dbReference>
<dbReference type="Gene3D" id="4.10.75.10">
    <property type="entry name" value="Elafin-like"/>
    <property type="match status" value="1"/>
</dbReference>
<dbReference type="PANTHER" id="PTHR12352">
    <property type="entry name" value="SECRETED MODULAR CALCIUM-BINDING PROTEIN"/>
    <property type="match status" value="1"/>
</dbReference>
<feature type="non-terminal residue" evidence="8">
    <location>
        <position position="172"/>
    </location>
</feature>
<dbReference type="GO" id="GO:0030414">
    <property type="term" value="F:peptidase inhibitor activity"/>
    <property type="evidence" value="ECO:0007669"/>
    <property type="project" value="InterPro"/>
</dbReference>
<evidence type="ECO:0000259" key="7">
    <source>
        <dbReference type="PROSITE" id="PS51390"/>
    </source>
</evidence>
<dbReference type="Proteomes" id="UP001331761">
    <property type="component" value="Unassembled WGS sequence"/>
</dbReference>
<keyword evidence="4" id="KW-1015">Disulfide bond</keyword>
<dbReference type="AlphaFoldDB" id="A0AAN8IEM7"/>
<comment type="subcellular location">
    <subcellularLocation>
        <location evidence="1">Secreted</location>
    </subcellularLocation>
</comment>
<keyword evidence="2" id="KW-0964">Secreted</keyword>
<dbReference type="InterPro" id="IPR036645">
    <property type="entry name" value="Elafin-like_sf"/>
</dbReference>
<keyword evidence="9" id="KW-1185">Reference proteome</keyword>
<dbReference type="PROSITE" id="PS51162">
    <property type="entry name" value="THYROGLOBULIN_1_2"/>
    <property type="match status" value="2"/>
</dbReference>
<feature type="domain" description="Thyroglobulin type-1" evidence="6">
    <location>
        <begin position="125"/>
        <end position="171"/>
    </location>
</feature>
<name>A0AAN8IEM7_TRICO</name>